<dbReference type="GeneID" id="70294160"/>
<sequence length="1248" mass="137206">MAEDIPPPQPPRIGSTAATAATSDSSALDPGRNAMERASGTSLRASMALRATDSPNGRDVTLRAVTPDRGALPGTSEESTYVLRGVTSQETSPRSIPGDNRRRGMVFNDSFGEDYEETEGASPPLPNRLTSGGGIRPRTRTMDTAMLTGQRAAPPGVIAETRHRVGSVSSGDDQRQPAGGLESTGFPTIMAGRGYEPSPTGASPSITTTIIKSEKKGSSRRLIKRQSSRPTSPRVSPPPSVDCLPFTVPTDSPCKVFALMKMLCGKMKGEIEYQGEMGGPWHSGVAYIDDERGCLMFDSGQSGPFHIPLVADLRGCRVLPVDYPDANKRCLELVSSNPIIEVLIHPLIPEDFDFWLAALLTWQQLRPIAVKLTSQRTASPVSPVRPELVRRALSTENAKHSNAIKVGNLLVWDKGPAQNARDIMRRPSTRGSQGAVASWRRVSVILQDNGEFKLIAENDGTIIAVLDMAQLSRNAIQQLDRTVLDEEYCIAIFPMYASTARTFSLYRPVYVAMDSRIHFEVLFALLRAFAVPDVYKVDNPENAQVQAIDDVEKVHKGEVFRVEKTILVRVTEAKMKPPSSPANAATMEKAIKAEASDPTGNYLAEVILDGEVRARTTTKMATKKPFWREDCEFTDLPSSMPHLSVVLKRVEDGPSTPGPSPISAHQKTAGQVETIVGTVELPLVATTAGIREHEDWLPILDENDEPIGTMLIKVVHEEHIVLLAREYQALADMLHNLNSGITTLISTTLPGQLRRLAELFLNIFQVSGKASEWLMALVEDEIDGIGNQSTLKKYRFNNRLKSNESADSAPDRELMVRDMSKSLAGEANLLFRGNTLLTQALELHMRRLGKEFLVETLRDKIFEINELDPDCEVDPSKISKENGELEPHWTKLIDLTTSVWHCIAASAGKLNPELRSILKYVRAVAEDRYGDFMRPVAYTAVSGFLFLRFICPAILSPKLFGLLRDHPRPRAQRTFTLIAKALQKLANLSTFGKREEWMEPMNRFLNAQRNVFRDYIDRVCDLPADRSTRTLHASYSTPITILSRLSPTAREGFPSMPFLIDQSRSYASLVKLWVDLKPTDGAKLPIEGDLLIFSDLCAALQQRADACLARHEALTQVDPSTTTMFAADELADLLEQASLIESQNYSYSAWGNEHSAADLLYPPGSSGSEAPDDAQPSIANRKSKDVKRGRGAHDPTGKGNSLRHASGAARAKNGKIGRTILGGIMRIGGRAESPDAKDKEKDKDKDKR</sequence>
<keyword evidence="5" id="KW-1185">Reference proteome</keyword>
<dbReference type="GO" id="GO:0005096">
    <property type="term" value="F:GTPase activator activity"/>
    <property type="evidence" value="ECO:0007669"/>
    <property type="project" value="UniProtKB-KW"/>
</dbReference>
<dbReference type="InterPro" id="IPR023152">
    <property type="entry name" value="RasGAP_CS"/>
</dbReference>
<protein>
    <recommendedName>
        <fullName evidence="3">Ras-GAP domain-containing protein</fullName>
    </recommendedName>
</protein>
<evidence type="ECO:0000313" key="5">
    <source>
        <dbReference type="Proteomes" id="UP000887229"/>
    </source>
</evidence>
<feature type="domain" description="Ras-GAP" evidence="3">
    <location>
        <begin position="752"/>
        <end position="987"/>
    </location>
</feature>
<dbReference type="SUPFAM" id="SSF48350">
    <property type="entry name" value="GTPase activation domain, GAP"/>
    <property type="match status" value="1"/>
</dbReference>
<dbReference type="AlphaFoldDB" id="A0A9P7ZQ11"/>
<organism evidence="4 5">
    <name type="scientific">Emericellopsis atlantica</name>
    <dbReference type="NCBI Taxonomy" id="2614577"/>
    <lineage>
        <taxon>Eukaryota</taxon>
        <taxon>Fungi</taxon>
        <taxon>Dikarya</taxon>
        <taxon>Ascomycota</taxon>
        <taxon>Pezizomycotina</taxon>
        <taxon>Sordariomycetes</taxon>
        <taxon>Hypocreomycetidae</taxon>
        <taxon>Hypocreales</taxon>
        <taxon>Bionectriaceae</taxon>
        <taxon>Emericellopsis</taxon>
    </lineage>
</organism>
<dbReference type="SMART" id="SM00323">
    <property type="entry name" value="RasGAP"/>
    <property type="match status" value="1"/>
</dbReference>
<dbReference type="Proteomes" id="UP000887229">
    <property type="component" value="Unassembled WGS sequence"/>
</dbReference>
<dbReference type="Gene3D" id="1.10.506.10">
    <property type="entry name" value="GTPase Activation - p120gap, domain 1"/>
    <property type="match status" value="1"/>
</dbReference>
<dbReference type="InterPro" id="IPR008936">
    <property type="entry name" value="Rho_GTPase_activation_prot"/>
</dbReference>
<dbReference type="PANTHER" id="PTHR10194">
    <property type="entry name" value="RAS GTPASE-ACTIVATING PROTEINS"/>
    <property type="match status" value="1"/>
</dbReference>
<evidence type="ECO:0000313" key="4">
    <source>
        <dbReference type="EMBL" id="KAG9255742.1"/>
    </source>
</evidence>
<proteinExistence type="predicted"/>
<name>A0A9P7ZQ11_9HYPO</name>
<feature type="compositionally biased region" description="Basic and acidic residues" evidence="2">
    <location>
        <begin position="1232"/>
        <end position="1248"/>
    </location>
</feature>
<dbReference type="PROSITE" id="PS00509">
    <property type="entry name" value="RAS_GTPASE_ACTIV_1"/>
    <property type="match status" value="1"/>
</dbReference>
<feature type="region of interest" description="Disordered" evidence="2">
    <location>
        <begin position="1160"/>
        <end position="1248"/>
    </location>
</feature>
<feature type="region of interest" description="Disordered" evidence="2">
    <location>
        <begin position="165"/>
        <end position="240"/>
    </location>
</feature>
<dbReference type="GO" id="GO:0007165">
    <property type="term" value="P:signal transduction"/>
    <property type="evidence" value="ECO:0007669"/>
    <property type="project" value="UniProtKB-ARBA"/>
</dbReference>
<dbReference type="EMBL" id="MU251250">
    <property type="protein sequence ID" value="KAG9255742.1"/>
    <property type="molecule type" value="Genomic_DNA"/>
</dbReference>
<evidence type="ECO:0000259" key="3">
    <source>
        <dbReference type="PROSITE" id="PS50018"/>
    </source>
</evidence>
<keyword evidence="1" id="KW-0343">GTPase activation</keyword>
<feature type="region of interest" description="Disordered" evidence="2">
    <location>
        <begin position="1"/>
        <end position="136"/>
    </location>
</feature>
<evidence type="ECO:0000256" key="2">
    <source>
        <dbReference type="SAM" id="MobiDB-lite"/>
    </source>
</evidence>
<dbReference type="PANTHER" id="PTHR10194:SF60">
    <property type="entry name" value="RAS GTPASE-ACTIVATING PROTEIN RASKOL"/>
    <property type="match status" value="1"/>
</dbReference>
<reference evidence="4" key="1">
    <citation type="journal article" date="2021" name="IMA Fungus">
        <title>Genomic characterization of three marine fungi, including Emericellopsis atlantica sp. nov. with signatures of a generalist lifestyle and marine biomass degradation.</title>
        <authorList>
            <person name="Hagestad O.C."/>
            <person name="Hou L."/>
            <person name="Andersen J.H."/>
            <person name="Hansen E.H."/>
            <person name="Altermark B."/>
            <person name="Li C."/>
            <person name="Kuhnert E."/>
            <person name="Cox R.J."/>
            <person name="Crous P.W."/>
            <person name="Spatafora J.W."/>
            <person name="Lail K."/>
            <person name="Amirebrahimi M."/>
            <person name="Lipzen A."/>
            <person name="Pangilinan J."/>
            <person name="Andreopoulos W."/>
            <person name="Hayes R.D."/>
            <person name="Ng V."/>
            <person name="Grigoriev I.V."/>
            <person name="Jackson S.A."/>
            <person name="Sutton T.D.S."/>
            <person name="Dobson A.D.W."/>
            <person name="Rama T."/>
        </authorList>
    </citation>
    <scope>NUCLEOTIDE SEQUENCE</scope>
    <source>
        <strain evidence="4">TS7</strain>
    </source>
</reference>
<accession>A0A9P7ZQ11</accession>
<gene>
    <name evidence="4" type="ORF">F5Z01DRAFT_652033</name>
</gene>
<feature type="compositionally biased region" description="Low complexity" evidence="2">
    <location>
        <begin position="15"/>
        <end position="27"/>
    </location>
</feature>
<dbReference type="InterPro" id="IPR039360">
    <property type="entry name" value="Ras_GTPase"/>
</dbReference>
<feature type="compositionally biased region" description="Pro residues" evidence="2">
    <location>
        <begin position="1"/>
        <end position="11"/>
    </location>
</feature>
<feature type="compositionally biased region" description="Basic residues" evidence="2">
    <location>
        <begin position="218"/>
        <end position="227"/>
    </location>
</feature>
<dbReference type="Pfam" id="PF00616">
    <property type="entry name" value="RasGAP"/>
    <property type="match status" value="1"/>
</dbReference>
<dbReference type="RefSeq" id="XP_046119666.1">
    <property type="nucleotide sequence ID" value="XM_046263257.1"/>
</dbReference>
<dbReference type="PROSITE" id="PS50018">
    <property type="entry name" value="RAS_GTPASE_ACTIV_2"/>
    <property type="match status" value="1"/>
</dbReference>
<evidence type="ECO:0000256" key="1">
    <source>
        <dbReference type="ARBA" id="ARBA00022468"/>
    </source>
</evidence>
<dbReference type="InterPro" id="IPR001936">
    <property type="entry name" value="RasGAP_dom"/>
</dbReference>
<feature type="compositionally biased region" description="Polar residues" evidence="2">
    <location>
        <begin position="200"/>
        <end position="211"/>
    </location>
</feature>
<dbReference type="CDD" id="cd05137">
    <property type="entry name" value="RasGAP_CLA2_BUD2"/>
    <property type="match status" value="1"/>
</dbReference>
<dbReference type="OrthoDB" id="775356at2759"/>
<feature type="compositionally biased region" description="Basic and acidic residues" evidence="2">
    <location>
        <begin position="1182"/>
        <end position="1196"/>
    </location>
</feature>
<comment type="caution">
    <text evidence="4">The sequence shown here is derived from an EMBL/GenBank/DDBJ whole genome shotgun (WGS) entry which is preliminary data.</text>
</comment>